<protein>
    <submittedName>
        <fullName evidence="1">Uncharacterized protein</fullName>
    </submittedName>
</protein>
<dbReference type="EMBL" id="JAWDJW010000990">
    <property type="protein sequence ID" value="KAK3079664.1"/>
    <property type="molecule type" value="Genomic_DNA"/>
</dbReference>
<comment type="caution">
    <text evidence="1">The sequence shown here is derived from an EMBL/GenBank/DDBJ whole genome shotgun (WGS) entry which is preliminary data.</text>
</comment>
<accession>A0ACC3DSC2</accession>
<dbReference type="Proteomes" id="UP001186974">
    <property type="component" value="Unassembled WGS sequence"/>
</dbReference>
<evidence type="ECO:0000313" key="1">
    <source>
        <dbReference type="EMBL" id="KAK3079664.1"/>
    </source>
</evidence>
<name>A0ACC3DSC2_9PEZI</name>
<keyword evidence="2" id="KW-1185">Reference proteome</keyword>
<organism evidence="1 2">
    <name type="scientific">Coniosporium uncinatum</name>
    <dbReference type="NCBI Taxonomy" id="93489"/>
    <lineage>
        <taxon>Eukaryota</taxon>
        <taxon>Fungi</taxon>
        <taxon>Dikarya</taxon>
        <taxon>Ascomycota</taxon>
        <taxon>Pezizomycotina</taxon>
        <taxon>Dothideomycetes</taxon>
        <taxon>Dothideomycetes incertae sedis</taxon>
        <taxon>Coniosporium</taxon>
    </lineage>
</organism>
<reference evidence="1" key="1">
    <citation type="submission" date="2024-09" db="EMBL/GenBank/DDBJ databases">
        <title>Black Yeasts Isolated from many extreme environments.</title>
        <authorList>
            <person name="Coleine C."/>
            <person name="Stajich J.E."/>
            <person name="Selbmann L."/>
        </authorList>
    </citation>
    <scope>NUCLEOTIDE SEQUENCE</scope>
    <source>
        <strain evidence="1">CCFEE 5737</strain>
    </source>
</reference>
<sequence>MFKFVHRPALHRLEYTPHDEDERVILSDALRCLQGIRNRVCVDSNSTNWQSLGTSAGQRSGTWGDQLNKFCRKAKHIYEELGPWAADYFIFESITALKKSADDGSDMFSGWRDSTKTTLLKTLDQDALSRRTENSDRAGLLISPKVQRLIEFLRQQDRSDCSGLLFVRQRATVSVLCTLLSIHPQTKGRFQCATFVGLSNNASKKYTLSELFDLKAQRDTMTEFRARRKNLIIATDVLEEGIDVAACNLVVCFDPPQNLKSFIQRRGRARKEQSNFAIMIAQGDKLSKIDAWQVLEQELIREYQSDVRRLQKVIAPESTEEAMDERLEVPSTG</sequence>
<proteinExistence type="predicted"/>
<evidence type="ECO:0000313" key="2">
    <source>
        <dbReference type="Proteomes" id="UP001186974"/>
    </source>
</evidence>
<gene>
    <name evidence="1" type="ORF">LTS18_004194</name>
</gene>